<dbReference type="KEGG" id="lsf:I8J32_015700"/>
<organism evidence="1 2">
    <name type="scientific">Agrilutibacter solisilvae</name>
    <dbReference type="NCBI Taxonomy" id="2763317"/>
    <lineage>
        <taxon>Bacteria</taxon>
        <taxon>Pseudomonadati</taxon>
        <taxon>Pseudomonadota</taxon>
        <taxon>Gammaproteobacteria</taxon>
        <taxon>Lysobacterales</taxon>
        <taxon>Lysobacteraceae</taxon>
        <taxon>Agrilutibacter</taxon>
    </lineage>
</organism>
<dbReference type="AlphaFoldDB" id="A0A974Y4U1"/>
<dbReference type="EMBL" id="CP071518">
    <property type="protein sequence ID" value="QSX78121.1"/>
    <property type="molecule type" value="Genomic_DNA"/>
</dbReference>
<evidence type="ECO:0000313" key="2">
    <source>
        <dbReference type="Proteomes" id="UP000639274"/>
    </source>
</evidence>
<dbReference type="Proteomes" id="UP000639274">
    <property type="component" value="Chromosome"/>
</dbReference>
<dbReference type="InterPro" id="IPR019231">
    <property type="entry name" value="DUF2170"/>
</dbReference>
<reference evidence="1 2" key="1">
    <citation type="submission" date="2021-03" db="EMBL/GenBank/DDBJ databases">
        <title>Lysobacter sp. nov. isolated from soil of gangwondo yeongwol, south Korea.</title>
        <authorList>
            <person name="Kim K.R."/>
            <person name="Kim K.H."/>
            <person name="Jeon C.O."/>
        </authorList>
    </citation>
    <scope>NUCLEOTIDE SEQUENCE [LARGE SCALE GENOMIC DNA]</scope>
    <source>
        <strain evidence="1 2">R19</strain>
    </source>
</reference>
<keyword evidence="2" id="KW-1185">Reference proteome</keyword>
<protein>
    <submittedName>
        <fullName evidence="1">DUF2170 family protein</fullName>
    </submittedName>
</protein>
<accession>A0A974Y4U1</accession>
<name>A0A974Y4U1_9GAMM</name>
<sequence>MSPTRSVRPLAAVRSRSGAPLPLAPPCGPGGPMFSTIEIHQQLSDRYAADEQISLELFEGAEPAINLTLHEFGDMQVQLAAYGHQILVSTVLAPAERVRDAAGLNEACLLLNPLNPLSNLGIVERDGKREYVVFGELSAASDIDAIDEEIRTLAANTIDAAESLRHFFA</sequence>
<dbReference type="Pfam" id="PF09938">
    <property type="entry name" value="DUF2170"/>
    <property type="match status" value="1"/>
</dbReference>
<evidence type="ECO:0000313" key="1">
    <source>
        <dbReference type="EMBL" id="QSX78121.1"/>
    </source>
</evidence>
<gene>
    <name evidence="1" type="ORF">I8J32_015700</name>
</gene>
<proteinExistence type="predicted"/>